<dbReference type="AlphaFoldDB" id="A0A8T2IMR3"/>
<keyword evidence="3" id="KW-1185">Reference proteome</keyword>
<evidence type="ECO:0000256" key="1">
    <source>
        <dbReference type="SAM" id="SignalP"/>
    </source>
</evidence>
<evidence type="ECO:0000313" key="2">
    <source>
        <dbReference type="EMBL" id="KAG8431426.1"/>
    </source>
</evidence>
<dbReference type="EMBL" id="JAACNH010000205">
    <property type="protein sequence ID" value="KAG8431426.1"/>
    <property type="molecule type" value="Genomic_DNA"/>
</dbReference>
<evidence type="ECO:0008006" key="4">
    <source>
        <dbReference type="Google" id="ProtNLM"/>
    </source>
</evidence>
<dbReference type="Proteomes" id="UP000812440">
    <property type="component" value="Unassembled WGS sequence"/>
</dbReference>
<keyword evidence="1" id="KW-0732">Signal</keyword>
<sequence length="56" mass="6007">MGLMLLSFLSDPSSVVVLKSCLSTAVTPSEAKHRCTEACSVGQLHCFGHLLSVRCR</sequence>
<feature type="chain" id="PRO_5035831933" description="Secreted protein" evidence="1">
    <location>
        <begin position="16"/>
        <end position="56"/>
    </location>
</feature>
<gene>
    <name evidence="2" type="ORF">GDO86_018783</name>
</gene>
<organism evidence="2 3">
    <name type="scientific">Hymenochirus boettgeri</name>
    <name type="common">Congo dwarf clawed frog</name>
    <dbReference type="NCBI Taxonomy" id="247094"/>
    <lineage>
        <taxon>Eukaryota</taxon>
        <taxon>Metazoa</taxon>
        <taxon>Chordata</taxon>
        <taxon>Craniata</taxon>
        <taxon>Vertebrata</taxon>
        <taxon>Euteleostomi</taxon>
        <taxon>Amphibia</taxon>
        <taxon>Batrachia</taxon>
        <taxon>Anura</taxon>
        <taxon>Pipoidea</taxon>
        <taxon>Pipidae</taxon>
        <taxon>Pipinae</taxon>
        <taxon>Hymenochirus</taxon>
    </lineage>
</organism>
<proteinExistence type="predicted"/>
<accession>A0A8T2IMR3</accession>
<protein>
    <recommendedName>
        <fullName evidence="4">Secreted protein</fullName>
    </recommendedName>
</protein>
<feature type="signal peptide" evidence="1">
    <location>
        <begin position="1"/>
        <end position="15"/>
    </location>
</feature>
<comment type="caution">
    <text evidence="2">The sequence shown here is derived from an EMBL/GenBank/DDBJ whole genome shotgun (WGS) entry which is preliminary data.</text>
</comment>
<reference evidence="2" key="1">
    <citation type="thesis" date="2020" institute="ProQuest LLC" country="789 East Eisenhower Parkway, Ann Arbor, MI, USA">
        <title>Comparative Genomics and Chromosome Evolution.</title>
        <authorList>
            <person name="Mudd A.B."/>
        </authorList>
    </citation>
    <scope>NUCLEOTIDE SEQUENCE</scope>
    <source>
        <strain evidence="2">Female2</strain>
        <tissue evidence="2">Blood</tissue>
    </source>
</reference>
<evidence type="ECO:0000313" key="3">
    <source>
        <dbReference type="Proteomes" id="UP000812440"/>
    </source>
</evidence>
<name>A0A8T2IMR3_9PIPI</name>